<dbReference type="InterPro" id="IPR032359">
    <property type="entry name" value="KwaB-like"/>
</dbReference>
<keyword evidence="2" id="KW-1185">Reference proteome</keyword>
<dbReference type="Pfam" id="PF16162">
    <property type="entry name" value="KwaB"/>
    <property type="match status" value="1"/>
</dbReference>
<dbReference type="Proteomes" id="UP000001817">
    <property type="component" value="Chromosome 1"/>
</dbReference>
<dbReference type="RefSeq" id="WP_011487323.1">
    <property type="nucleotide sequence ID" value="NC_007951.1"/>
</dbReference>
<evidence type="ECO:0000313" key="1">
    <source>
        <dbReference type="EMBL" id="ABE29580.1"/>
    </source>
</evidence>
<gene>
    <name evidence="1" type="ORF">Bxe_A3405</name>
</gene>
<dbReference type="AlphaFoldDB" id="Q143A9"/>
<dbReference type="OrthoDB" id="9152440at2"/>
<dbReference type="EMBL" id="CP000270">
    <property type="protein sequence ID" value="ABE29580.1"/>
    <property type="molecule type" value="Genomic_DNA"/>
</dbReference>
<dbReference type="NCBIfam" id="NF041623">
    <property type="entry name" value="KwaB"/>
    <property type="match status" value="1"/>
</dbReference>
<evidence type="ECO:0008006" key="3">
    <source>
        <dbReference type="Google" id="ProtNLM"/>
    </source>
</evidence>
<accession>Q143A9</accession>
<dbReference type="InterPro" id="IPR048119">
    <property type="entry name" value="KwaB"/>
</dbReference>
<evidence type="ECO:0000313" key="2">
    <source>
        <dbReference type="Proteomes" id="UP000001817"/>
    </source>
</evidence>
<organism evidence="1 2">
    <name type="scientific">Paraburkholderia xenovorans (strain LB400)</name>
    <dbReference type="NCBI Taxonomy" id="266265"/>
    <lineage>
        <taxon>Bacteria</taxon>
        <taxon>Pseudomonadati</taxon>
        <taxon>Pseudomonadota</taxon>
        <taxon>Betaproteobacteria</taxon>
        <taxon>Burkholderiales</taxon>
        <taxon>Burkholderiaceae</taxon>
        <taxon>Paraburkholderia</taxon>
    </lineage>
</organism>
<reference evidence="1 2" key="1">
    <citation type="journal article" date="2006" name="Proc. Natl. Acad. Sci. U.S.A.">
        <title>Burkholderia xenovorans LB400 harbors a multi-replicon, 9.73-Mbp genome shaped for versatility.</title>
        <authorList>
            <person name="Chain P.S."/>
            <person name="Denef V.J."/>
            <person name="Konstantinidis K.T."/>
            <person name="Vergez L.M."/>
            <person name="Agullo L."/>
            <person name="Reyes V.L."/>
            <person name="Hauser L."/>
            <person name="Cordova M."/>
            <person name="Gomez L."/>
            <person name="Gonzalez M."/>
            <person name="Land M."/>
            <person name="Lao V."/>
            <person name="Larimer F."/>
            <person name="LiPuma J.J."/>
            <person name="Mahenthiralingam E."/>
            <person name="Malfatti S.A."/>
            <person name="Marx C.J."/>
            <person name="Parnell J.J."/>
            <person name="Ramette A."/>
            <person name="Richardson P."/>
            <person name="Seeger M."/>
            <person name="Smith D."/>
            <person name="Spilker T."/>
            <person name="Sul W.J."/>
            <person name="Tsoi T.V."/>
            <person name="Ulrich L.E."/>
            <person name="Zhulin I.B."/>
            <person name="Tiedje J.M."/>
        </authorList>
    </citation>
    <scope>NUCLEOTIDE SEQUENCE [LARGE SCALE GENOMIC DNA]</scope>
    <source>
        <strain evidence="1 2">LB400</strain>
    </source>
</reference>
<protein>
    <recommendedName>
        <fullName evidence="3">DUF4868 domain-containing protein</fullName>
    </recommendedName>
</protein>
<dbReference type="KEGG" id="bxe:Bxe_A3405"/>
<proteinExistence type="predicted"/>
<sequence>MKTKQELTDTLNAIFADGVNMKLYFGLGAGAARSYKLADFDDGATQRVLTNYVAGVREFFERDELQTVPLSQLDQRSDALVMYDLQEQPVEFAQLEALQNGPEPDFFSFDENSVSEIRTIAIKIASVQRSVVFFKTFYPVSLVKRDQILLYKLENRFTIFDGDIVKVTPGFDLLLVDGEFYINDFRKFEKAFSFTEIAERAMLAVVQSILEMGIVNDVKGYLAACAAPKRDILRAGQSDVLRLQAATIVAFATQKGDKIGLKIVDGQFHLSSRDSVKKLYKLLNDDYLTSGLTAFEYETLAKNKM</sequence>
<dbReference type="KEGG" id="bxb:DR64_1105"/>
<name>Q143A9_PARXL</name>